<feature type="transmembrane region" description="Helical" evidence="1">
    <location>
        <begin position="107"/>
        <end position="125"/>
    </location>
</feature>
<keyword evidence="3" id="KW-1185">Reference proteome</keyword>
<dbReference type="Proteomes" id="UP001201812">
    <property type="component" value="Unassembled WGS sequence"/>
</dbReference>
<gene>
    <name evidence="2" type="ORF">DdX_16117</name>
</gene>
<evidence type="ECO:0008006" key="4">
    <source>
        <dbReference type="Google" id="ProtNLM"/>
    </source>
</evidence>
<evidence type="ECO:0000256" key="1">
    <source>
        <dbReference type="SAM" id="Phobius"/>
    </source>
</evidence>
<dbReference type="EMBL" id="JAKKPZ010000120">
    <property type="protein sequence ID" value="KAI1701364.1"/>
    <property type="molecule type" value="Genomic_DNA"/>
</dbReference>
<name>A0AAD4MU15_9BILA</name>
<feature type="transmembrane region" description="Helical" evidence="1">
    <location>
        <begin position="46"/>
        <end position="67"/>
    </location>
</feature>
<accession>A0AAD4MU15</accession>
<keyword evidence="1" id="KW-0812">Transmembrane</keyword>
<sequence>MNTVYLTSNRGIIKIIQIIIGFVLVSTTFGGLFTNKDFMGFGDWRMGYIGTLNGVCIIVNIVFLVLNLVELGSYGLEKFYAVLVSVLWLLSAIFIVWLMITRKFYEFNPILSAILIVITFVLHLYDVRILQGEVPN</sequence>
<feature type="transmembrane region" description="Helical" evidence="1">
    <location>
        <begin position="79"/>
        <end position="100"/>
    </location>
</feature>
<keyword evidence="1" id="KW-0472">Membrane</keyword>
<proteinExistence type="predicted"/>
<feature type="transmembrane region" description="Helical" evidence="1">
    <location>
        <begin position="12"/>
        <end position="34"/>
    </location>
</feature>
<keyword evidence="1" id="KW-1133">Transmembrane helix</keyword>
<evidence type="ECO:0000313" key="2">
    <source>
        <dbReference type="EMBL" id="KAI1701364.1"/>
    </source>
</evidence>
<evidence type="ECO:0000313" key="3">
    <source>
        <dbReference type="Proteomes" id="UP001201812"/>
    </source>
</evidence>
<reference evidence="2" key="1">
    <citation type="submission" date="2022-01" db="EMBL/GenBank/DDBJ databases">
        <title>Genome Sequence Resource for Two Populations of Ditylenchus destructor, the Migratory Endoparasitic Phytonematode.</title>
        <authorList>
            <person name="Zhang H."/>
            <person name="Lin R."/>
            <person name="Xie B."/>
        </authorList>
    </citation>
    <scope>NUCLEOTIDE SEQUENCE</scope>
    <source>
        <strain evidence="2">BazhouSP</strain>
    </source>
</reference>
<dbReference type="AlphaFoldDB" id="A0AAD4MU15"/>
<organism evidence="2 3">
    <name type="scientific">Ditylenchus destructor</name>
    <dbReference type="NCBI Taxonomy" id="166010"/>
    <lineage>
        <taxon>Eukaryota</taxon>
        <taxon>Metazoa</taxon>
        <taxon>Ecdysozoa</taxon>
        <taxon>Nematoda</taxon>
        <taxon>Chromadorea</taxon>
        <taxon>Rhabditida</taxon>
        <taxon>Tylenchina</taxon>
        <taxon>Tylenchomorpha</taxon>
        <taxon>Sphaerularioidea</taxon>
        <taxon>Anguinidae</taxon>
        <taxon>Anguininae</taxon>
        <taxon>Ditylenchus</taxon>
    </lineage>
</organism>
<protein>
    <recommendedName>
        <fullName evidence="4">MARVEL domain-containing protein</fullName>
    </recommendedName>
</protein>
<comment type="caution">
    <text evidence="2">The sequence shown here is derived from an EMBL/GenBank/DDBJ whole genome shotgun (WGS) entry which is preliminary data.</text>
</comment>